<evidence type="ECO:0000256" key="6">
    <source>
        <dbReference type="ARBA" id="ARBA00035197"/>
    </source>
</evidence>
<keyword evidence="4 7" id="KW-0689">Ribosomal protein</keyword>
<dbReference type="AlphaFoldDB" id="A0A955ECC7"/>
<dbReference type="Gene3D" id="3.30.420.100">
    <property type="match status" value="1"/>
</dbReference>
<dbReference type="CDD" id="cd00432">
    <property type="entry name" value="Ribosomal_L18_L5e"/>
    <property type="match status" value="1"/>
</dbReference>
<gene>
    <name evidence="7" type="primary">rplR</name>
    <name evidence="8" type="ORF">KC980_04215</name>
</gene>
<comment type="similarity">
    <text evidence="1 7">Belongs to the universal ribosomal protein uL18 family.</text>
</comment>
<dbReference type="EMBL" id="JAGQNX010000136">
    <property type="protein sequence ID" value="MCA9308692.1"/>
    <property type="molecule type" value="Genomic_DNA"/>
</dbReference>
<dbReference type="NCBIfam" id="TIGR00060">
    <property type="entry name" value="L18_bact"/>
    <property type="match status" value="1"/>
</dbReference>
<dbReference type="InterPro" id="IPR005484">
    <property type="entry name" value="Ribosomal_uL18_bac/plant/anim"/>
</dbReference>
<dbReference type="GO" id="GO:0003735">
    <property type="term" value="F:structural constituent of ribosome"/>
    <property type="evidence" value="ECO:0007669"/>
    <property type="project" value="InterPro"/>
</dbReference>
<dbReference type="InterPro" id="IPR004389">
    <property type="entry name" value="Ribosomal_uL18_bac-type"/>
</dbReference>
<dbReference type="GO" id="GO:1990904">
    <property type="term" value="C:ribonucleoprotein complex"/>
    <property type="evidence" value="ECO:0007669"/>
    <property type="project" value="UniProtKB-KW"/>
</dbReference>
<dbReference type="PANTHER" id="PTHR12899:SF3">
    <property type="entry name" value="LARGE RIBOSOMAL SUBUNIT PROTEIN UL18M"/>
    <property type="match status" value="1"/>
</dbReference>
<evidence type="ECO:0000256" key="1">
    <source>
        <dbReference type="ARBA" id="ARBA00007116"/>
    </source>
</evidence>
<evidence type="ECO:0000313" key="8">
    <source>
        <dbReference type="EMBL" id="MCA9308692.1"/>
    </source>
</evidence>
<accession>A0A955ECC7</accession>
<evidence type="ECO:0000256" key="3">
    <source>
        <dbReference type="ARBA" id="ARBA00022884"/>
    </source>
</evidence>
<sequence>MPKIKQKSLLEQRRLRNRKSIVGTSYKPRLTVFRSNKYTYAQLVDDMAHKTLVSVDSKVKTVHESVPKADAAYKLGELLAQEALKKNIKRVIFDRGSYKYHGRVKSLADGARSGGLIF</sequence>
<comment type="caution">
    <text evidence="8">The sequence shown here is derived from an EMBL/GenBank/DDBJ whole genome shotgun (WGS) entry which is preliminary data.</text>
</comment>
<protein>
    <recommendedName>
        <fullName evidence="6 7">Large ribosomal subunit protein uL18</fullName>
    </recommendedName>
</protein>
<dbReference type="Proteomes" id="UP000740557">
    <property type="component" value="Unassembled WGS sequence"/>
</dbReference>
<name>A0A955ECC7_UNCKA</name>
<keyword evidence="3 7" id="KW-0694">RNA-binding</keyword>
<comment type="subunit">
    <text evidence="7">Part of the 50S ribosomal subunit; part of the 5S rRNA/L5/L18/L25 subcomplex. Contacts the 5S and 23S rRNAs.</text>
</comment>
<dbReference type="GO" id="GO:0008097">
    <property type="term" value="F:5S rRNA binding"/>
    <property type="evidence" value="ECO:0007669"/>
    <property type="project" value="TreeGrafter"/>
</dbReference>
<evidence type="ECO:0000256" key="5">
    <source>
        <dbReference type="ARBA" id="ARBA00023274"/>
    </source>
</evidence>
<dbReference type="Pfam" id="PF00861">
    <property type="entry name" value="Ribosomal_L18p"/>
    <property type="match status" value="1"/>
</dbReference>
<dbReference type="SUPFAM" id="SSF53137">
    <property type="entry name" value="Translational machinery components"/>
    <property type="match status" value="1"/>
</dbReference>
<keyword evidence="5 7" id="KW-0687">Ribonucleoprotein</keyword>
<proteinExistence type="inferred from homology"/>
<dbReference type="PANTHER" id="PTHR12899">
    <property type="entry name" value="39S RIBOSOMAL PROTEIN L18, MITOCHONDRIAL"/>
    <property type="match status" value="1"/>
</dbReference>
<dbReference type="FunFam" id="3.30.420.100:FF:000001">
    <property type="entry name" value="50S ribosomal protein L18"/>
    <property type="match status" value="1"/>
</dbReference>
<evidence type="ECO:0000313" key="9">
    <source>
        <dbReference type="Proteomes" id="UP000740557"/>
    </source>
</evidence>
<evidence type="ECO:0000256" key="7">
    <source>
        <dbReference type="HAMAP-Rule" id="MF_01337"/>
    </source>
</evidence>
<dbReference type="GO" id="GO:0005737">
    <property type="term" value="C:cytoplasm"/>
    <property type="evidence" value="ECO:0007669"/>
    <property type="project" value="UniProtKB-ARBA"/>
</dbReference>
<reference evidence="8" key="1">
    <citation type="submission" date="2020-04" db="EMBL/GenBank/DDBJ databases">
        <authorList>
            <person name="Zhang T."/>
        </authorList>
    </citation>
    <scope>NUCLEOTIDE SEQUENCE</scope>
    <source>
        <strain evidence="8">HKST-UBA79</strain>
    </source>
</reference>
<keyword evidence="2 7" id="KW-0699">rRNA-binding</keyword>
<comment type="function">
    <text evidence="7">This is one of the proteins that bind and probably mediate the attachment of the 5S RNA into the large ribosomal subunit, where it forms part of the central protuberance.</text>
</comment>
<reference evidence="8" key="2">
    <citation type="journal article" date="2021" name="Microbiome">
        <title>Successional dynamics and alternative stable states in a saline activated sludge microbial community over 9 years.</title>
        <authorList>
            <person name="Wang Y."/>
            <person name="Ye J."/>
            <person name="Ju F."/>
            <person name="Liu L."/>
            <person name="Boyd J.A."/>
            <person name="Deng Y."/>
            <person name="Parks D.H."/>
            <person name="Jiang X."/>
            <person name="Yin X."/>
            <person name="Woodcroft B.J."/>
            <person name="Tyson G.W."/>
            <person name="Hugenholtz P."/>
            <person name="Polz M.F."/>
            <person name="Zhang T."/>
        </authorList>
    </citation>
    <scope>NUCLEOTIDE SEQUENCE</scope>
    <source>
        <strain evidence="8">HKST-UBA79</strain>
    </source>
</reference>
<evidence type="ECO:0000256" key="2">
    <source>
        <dbReference type="ARBA" id="ARBA00022730"/>
    </source>
</evidence>
<organism evidence="8 9">
    <name type="scientific">candidate division WWE3 bacterium</name>
    <dbReference type="NCBI Taxonomy" id="2053526"/>
    <lineage>
        <taxon>Bacteria</taxon>
        <taxon>Katanobacteria</taxon>
    </lineage>
</organism>
<dbReference type="HAMAP" id="MF_01337_B">
    <property type="entry name" value="Ribosomal_uL18_B"/>
    <property type="match status" value="1"/>
</dbReference>
<dbReference type="GO" id="GO:0005840">
    <property type="term" value="C:ribosome"/>
    <property type="evidence" value="ECO:0007669"/>
    <property type="project" value="UniProtKB-KW"/>
</dbReference>
<evidence type="ECO:0000256" key="4">
    <source>
        <dbReference type="ARBA" id="ARBA00022980"/>
    </source>
</evidence>
<dbReference type="GO" id="GO:0006412">
    <property type="term" value="P:translation"/>
    <property type="evidence" value="ECO:0007669"/>
    <property type="project" value="UniProtKB-UniRule"/>
</dbReference>
<dbReference type="InterPro" id="IPR057268">
    <property type="entry name" value="Ribosomal_L18"/>
</dbReference>